<dbReference type="PRINTS" id="PR00452">
    <property type="entry name" value="SH3DOMAIN"/>
</dbReference>
<reference evidence="6 7" key="1">
    <citation type="journal article" date="2008" name="Nature">
        <title>The genome of Laccaria bicolor provides insights into mycorrhizal symbiosis.</title>
        <authorList>
            <person name="Martin F."/>
            <person name="Aerts A."/>
            <person name="Ahren D."/>
            <person name="Brun A."/>
            <person name="Danchin E.G.J."/>
            <person name="Duchaussoy F."/>
            <person name="Gibon J."/>
            <person name="Kohler A."/>
            <person name="Lindquist E."/>
            <person name="Pereda V."/>
            <person name="Salamov A."/>
            <person name="Shapiro H.J."/>
            <person name="Wuyts J."/>
            <person name="Blaudez D."/>
            <person name="Buee M."/>
            <person name="Brokstein P."/>
            <person name="Canbaeck B."/>
            <person name="Cohen D."/>
            <person name="Courty P.E."/>
            <person name="Coutinho P.M."/>
            <person name="Delaruelle C."/>
            <person name="Detter J.C."/>
            <person name="Deveau A."/>
            <person name="DiFazio S."/>
            <person name="Duplessis S."/>
            <person name="Fraissinet-Tachet L."/>
            <person name="Lucic E."/>
            <person name="Frey-Klett P."/>
            <person name="Fourrey C."/>
            <person name="Feussner I."/>
            <person name="Gay G."/>
            <person name="Grimwood J."/>
            <person name="Hoegger P.J."/>
            <person name="Jain P."/>
            <person name="Kilaru S."/>
            <person name="Labbe J."/>
            <person name="Lin Y.C."/>
            <person name="Legue V."/>
            <person name="Le Tacon F."/>
            <person name="Marmeisse R."/>
            <person name="Melayah D."/>
            <person name="Montanini B."/>
            <person name="Muratet M."/>
            <person name="Nehls U."/>
            <person name="Niculita-Hirzel H."/>
            <person name="Oudot-Le Secq M.P."/>
            <person name="Peter M."/>
            <person name="Quesneville H."/>
            <person name="Rajashekar B."/>
            <person name="Reich M."/>
            <person name="Rouhier N."/>
            <person name="Schmutz J."/>
            <person name="Yin T."/>
            <person name="Chalot M."/>
            <person name="Henrissat B."/>
            <person name="Kuees U."/>
            <person name="Lucas S."/>
            <person name="Van de Peer Y."/>
            <person name="Podila G.K."/>
            <person name="Polle A."/>
            <person name="Pukkila P.J."/>
            <person name="Richardson P.M."/>
            <person name="Rouze P."/>
            <person name="Sanders I.R."/>
            <person name="Stajich J.E."/>
            <person name="Tunlid A."/>
            <person name="Tuskan G."/>
            <person name="Grigoriev I.V."/>
        </authorList>
    </citation>
    <scope>NUCLEOTIDE SEQUENCE [LARGE SCALE GENOMIC DNA]</scope>
    <source>
        <strain evidence="7">S238N-H82 / ATCC MYA-4686</strain>
    </source>
</reference>
<dbReference type="Proteomes" id="UP000001194">
    <property type="component" value="Unassembled WGS sequence"/>
</dbReference>
<dbReference type="CDD" id="cd07593">
    <property type="entry name" value="BAR_MUG137_fungi"/>
    <property type="match status" value="1"/>
</dbReference>
<organism evidence="7">
    <name type="scientific">Laccaria bicolor (strain S238N-H82 / ATCC MYA-4686)</name>
    <name type="common">Bicoloured deceiver</name>
    <name type="synonym">Laccaria laccata var. bicolor</name>
    <dbReference type="NCBI Taxonomy" id="486041"/>
    <lineage>
        <taxon>Eukaryota</taxon>
        <taxon>Fungi</taxon>
        <taxon>Dikarya</taxon>
        <taxon>Basidiomycota</taxon>
        <taxon>Agaricomycotina</taxon>
        <taxon>Agaricomycetes</taxon>
        <taxon>Agaricomycetidae</taxon>
        <taxon>Agaricales</taxon>
        <taxon>Agaricineae</taxon>
        <taxon>Hydnangiaceae</taxon>
        <taxon>Laccaria</taxon>
    </lineage>
</organism>
<feature type="compositionally biased region" description="Basic and acidic residues" evidence="3">
    <location>
        <begin position="328"/>
        <end position="343"/>
    </location>
</feature>
<dbReference type="GO" id="GO:0008289">
    <property type="term" value="F:lipid binding"/>
    <property type="evidence" value="ECO:0007669"/>
    <property type="project" value="TreeGrafter"/>
</dbReference>
<dbReference type="GeneID" id="6075381"/>
<evidence type="ECO:0000256" key="2">
    <source>
        <dbReference type="PROSITE-ProRule" id="PRU00192"/>
    </source>
</evidence>
<dbReference type="KEGG" id="lbc:LACBIDRAFT_319066"/>
<dbReference type="PROSITE" id="PS51021">
    <property type="entry name" value="BAR"/>
    <property type="match status" value="1"/>
</dbReference>
<dbReference type="InterPro" id="IPR001452">
    <property type="entry name" value="SH3_domain"/>
</dbReference>
<dbReference type="InterPro" id="IPR004148">
    <property type="entry name" value="BAR_dom"/>
</dbReference>
<dbReference type="GO" id="GO:0031097">
    <property type="term" value="C:medial cortex"/>
    <property type="evidence" value="ECO:0007669"/>
    <property type="project" value="TreeGrafter"/>
</dbReference>
<dbReference type="FunCoup" id="B0D7S7">
    <property type="interactions" value="341"/>
</dbReference>
<dbReference type="SMART" id="SM00721">
    <property type="entry name" value="BAR"/>
    <property type="match status" value="1"/>
</dbReference>
<dbReference type="GO" id="GO:0006897">
    <property type="term" value="P:endocytosis"/>
    <property type="evidence" value="ECO:0007669"/>
    <property type="project" value="InterPro"/>
</dbReference>
<dbReference type="SMART" id="SM00326">
    <property type="entry name" value="SH3"/>
    <property type="match status" value="1"/>
</dbReference>
<dbReference type="InterPro" id="IPR027267">
    <property type="entry name" value="AH/BAR_dom_sf"/>
</dbReference>
<dbReference type="PANTHER" id="PTHR47174">
    <property type="entry name" value="BRIDGING INTEGRATOR 3"/>
    <property type="match status" value="1"/>
</dbReference>
<dbReference type="AlphaFoldDB" id="B0D7S7"/>
<evidence type="ECO:0000259" key="5">
    <source>
        <dbReference type="PROSITE" id="PS51021"/>
    </source>
</evidence>
<feature type="compositionally biased region" description="Polar residues" evidence="3">
    <location>
        <begin position="294"/>
        <end position="306"/>
    </location>
</feature>
<dbReference type="InParanoid" id="B0D7S7"/>
<feature type="domain" description="BAR" evidence="5">
    <location>
        <begin position="22"/>
        <end position="253"/>
    </location>
</feature>
<keyword evidence="7" id="KW-1185">Reference proteome</keyword>
<dbReference type="InterPro" id="IPR036028">
    <property type="entry name" value="SH3-like_dom_sf"/>
</dbReference>
<sequence>MLNSNYLEHNGQQTGKFRQWAGEVISAKEKTTVAEEFRELQRDIVLRKDGMHRLTVASEAYHHYLSKKKANEALGEAEKLLPVDTLGIIMILHGEDFGEESPYGASLVKLGRAHCKVATLQEAFALTFKDTFLASIERFKEEIKEYEVLRKKLDSRRLSYDAAVSKLEKVSKHNRKEKEKREAEDEMDRAKQRYEETAEDLRAHMHAIQENESSQLKDLGSFLDLEINFVQQYFDVLREVKSEWPEKSSASYLRTSSSVRDINPSLSRLNRQSVKVSPDLSSDDEQYGKRRRSGSTASKTPSNSRPASRLSRKRTNSTAASTMMTPDLQKDSAKPESSADKAKEKNRRMSMAGWASSAVESVTTRGKKSKDTEAFSALGDDGEPSTGSLGESSSLKKSSSFRSLGLRPQSRNKSIENVPSVSPKVTPRILRPPSTQERKVVRALYDFSGSSDELSFKAGSEILVLNEVLDDWWLGELEGRSGLFPTTYVETLSISASTPQRAATTTSKNSNGLSLLVPSSAFGPGSGGEEEYPSDMDDEFGVQPMMAQRSPFYGGFNDALSVTSSQAEEEEQPPQFDRPPPAPQQTQAATVLEDDDYYAPKPKAKSILHSLDTAQQPLINRSISEAPPDTTSGRTLFNVTQAPSIKKAPPPPPPRRHTTNAVSSVGPPIPERRLPPPFASKTSVTTTSTPASSILSGQGYDTSPFESASEDSGCGKFRQNPFKPKGMCSNCLEFHD</sequence>
<feature type="region of interest" description="Disordered" evidence="3">
    <location>
        <begin position="171"/>
        <end position="193"/>
    </location>
</feature>
<evidence type="ECO:0000256" key="3">
    <source>
        <dbReference type="SAM" id="MobiDB-lite"/>
    </source>
</evidence>
<feature type="compositionally biased region" description="Low complexity" evidence="3">
    <location>
        <begin position="384"/>
        <end position="407"/>
    </location>
</feature>
<feature type="compositionally biased region" description="Polar residues" evidence="3">
    <location>
        <begin position="694"/>
        <end position="706"/>
    </location>
</feature>
<feature type="compositionally biased region" description="Acidic residues" evidence="3">
    <location>
        <begin position="528"/>
        <end position="539"/>
    </location>
</feature>
<dbReference type="GO" id="GO:1990528">
    <property type="term" value="C:Rvs161p-Rvs167p complex"/>
    <property type="evidence" value="ECO:0007669"/>
    <property type="project" value="TreeGrafter"/>
</dbReference>
<name>B0D7S7_LACBS</name>
<dbReference type="SUPFAM" id="SSF50044">
    <property type="entry name" value="SH3-domain"/>
    <property type="match status" value="1"/>
</dbReference>
<dbReference type="GO" id="GO:0051666">
    <property type="term" value="P:actin cortical patch localization"/>
    <property type="evidence" value="ECO:0007669"/>
    <property type="project" value="InterPro"/>
</dbReference>
<dbReference type="PROSITE" id="PS50002">
    <property type="entry name" value="SH3"/>
    <property type="match status" value="1"/>
</dbReference>
<feature type="compositionally biased region" description="Polar residues" evidence="3">
    <location>
        <begin position="263"/>
        <end position="275"/>
    </location>
</feature>
<dbReference type="RefSeq" id="XP_001879801.1">
    <property type="nucleotide sequence ID" value="XM_001879766.1"/>
</dbReference>
<protein>
    <submittedName>
        <fullName evidence="6">Predicted protein</fullName>
    </submittedName>
</protein>
<proteinExistence type="predicted"/>
<dbReference type="GO" id="GO:0097320">
    <property type="term" value="P:plasma membrane tubulation"/>
    <property type="evidence" value="ECO:0007669"/>
    <property type="project" value="TreeGrafter"/>
</dbReference>
<dbReference type="InterPro" id="IPR046982">
    <property type="entry name" value="BIN3/RVS161-like"/>
</dbReference>
<dbReference type="CDD" id="cd00174">
    <property type="entry name" value="SH3"/>
    <property type="match status" value="1"/>
</dbReference>
<dbReference type="OrthoDB" id="10263741at2759"/>
<dbReference type="STRING" id="486041.B0D7S7"/>
<dbReference type="SUPFAM" id="SSF103657">
    <property type="entry name" value="BAR/IMD domain-like"/>
    <property type="match status" value="1"/>
</dbReference>
<evidence type="ECO:0000256" key="1">
    <source>
        <dbReference type="ARBA" id="ARBA00022443"/>
    </source>
</evidence>
<gene>
    <name evidence="6" type="ORF">LACBIDRAFT_319066</name>
</gene>
<evidence type="ECO:0000313" key="6">
    <source>
        <dbReference type="EMBL" id="EDR09452.1"/>
    </source>
</evidence>
<feature type="domain" description="SH3" evidence="4">
    <location>
        <begin position="436"/>
        <end position="494"/>
    </location>
</feature>
<dbReference type="GO" id="GO:0030479">
    <property type="term" value="C:actin cortical patch"/>
    <property type="evidence" value="ECO:0007669"/>
    <property type="project" value="TreeGrafter"/>
</dbReference>
<feature type="region of interest" description="Disordered" evidence="3">
    <location>
        <begin position="263"/>
        <end position="433"/>
    </location>
</feature>
<feature type="region of interest" description="Disordered" evidence="3">
    <location>
        <begin position="553"/>
        <end position="587"/>
    </location>
</feature>
<dbReference type="Gene3D" id="1.20.1270.60">
    <property type="entry name" value="Arfaptin homology (AH) domain/BAR domain"/>
    <property type="match status" value="1"/>
</dbReference>
<dbReference type="Gene3D" id="2.30.30.40">
    <property type="entry name" value="SH3 Domains"/>
    <property type="match status" value="1"/>
</dbReference>
<feature type="compositionally biased region" description="Polar residues" evidence="3">
    <location>
        <begin position="623"/>
        <end position="643"/>
    </location>
</feature>
<dbReference type="Pfam" id="PF03114">
    <property type="entry name" value="BAR"/>
    <property type="match status" value="1"/>
</dbReference>
<feature type="compositionally biased region" description="Polar residues" evidence="3">
    <location>
        <begin position="498"/>
        <end position="513"/>
    </location>
</feature>
<feature type="compositionally biased region" description="Low complexity" evidence="3">
    <location>
        <begin position="680"/>
        <end position="693"/>
    </location>
</feature>
<dbReference type="Pfam" id="PF00018">
    <property type="entry name" value="SH3_1"/>
    <property type="match status" value="1"/>
</dbReference>
<feature type="compositionally biased region" description="Polar residues" evidence="3">
    <location>
        <begin position="409"/>
        <end position="420"/>
    </location>
</feature>
<feature type="region of interest" description="Disordered" evidence="3">
    <location>
        <begin position="623"/>
        <end position="728"/>
    </location>
</feature>
<dbReference type="GO" id="GO:0043332">
    <property type="term" value="C:mating projection tip"/>
    <property type="evidence" value="ECO:0007669"/>
    <property type="project" value="TreeGrafter"/>
</dbReference>
<evidence type="ECO:0000313" key="7">
    <source>
        <dbReference type="Proteomes" id="UP000001194"/>
    </source>
</evidence>
<accession>B0D7S7</accession>
<keyword evidence="1 2" id="KW-0728">SH3 domain</keyword>
<feature type="region of interest" description="Disordered" evidence="3">
    <location>
        <begin position="498"/>
        <end position="539"/>
    </location>
</feature>
<evidence type="ECO:0000259" key="4">
    <source>
        <dbReference type="PROSITE" id="PS50002"/>
    </source>
</evidence>
<dbReference type="HOGENOM" id="CLU_008936_0_0_1"/>
<dbReference type="PANTHER" id="PTHR47174:SF2">
    <property type="entry name" value="SH3 DOMAIN SIGNALLING PROTEIN (AFU_ORTHOLOGUE AFUA_5G07670)"/>
    <property type="match status" value="1"/>
</dbReference>
<dbReference type="EMBL" id="DS547099">
    <property type="protein sequence ID" value="EDR09452.1"/>
    <property type="molecule type" value="Genomic_DNA"/>
</dbReference>